<dbReference type="GO" id="GO:0004252">
    <property type="term" value="F:serine-type endopeptidase activity"/>
    <property type="evidence" value="ECO:0007669"/>
    <property type="project" value="InterPro"/>
</dbReference>
<dbReference type="NCBIfam" id="TIGR02227">
    <property type="entry name" value="sigpep_I_bact"/>
    <property type="match status" value="1"/>
</dbReference>
<name>A0A3A4NC44_ABYX5</name>
<dbReference type="SUPFAM" id="SSF51306">
    <property type="entry name" value="LexA/Signal peptidase"/>
    <property type="match status" value="1"/>
</dbReference>
<dbReference type="GO" id="GO:0016020">
    <property type="term" value="C:membrane"/>
    <property type="evidence" value="ECO:0007669"/>
    <property type="project" value="UniProtKB-SubCell"/>
</dbReference>
<dbReference type="PROSITE" id="PS00760">
    <property type="entry name" value="SPASE_I_2"/>
    <property type="match status" value="1"/>
</dbReference>
<dbReference type="InterPro" id="IPR000223">
    <property type="entry name" value="Pept_S26A_signal_pept_1"/>
</dbReference>
<dbReference type="InterPro" id="IPR036286">
    <property type="entry name" value="LexA/Signal_pep-like_sf"/>
</dbReference>
<dbReference type="AlphaFoldDB" id="A0A3A4NC44"/>
<comment type="similarity">
    <text evidence="2 7">Belongs to the peptidase S26 family.</text>
</comment>
<evidence type="ECO:0000256" key="2">
    <source>
        <dbReference type="ARBA" id="ARBA00009370"/>
    </source>
</evidence>
<comment type="catalytic activity">
    <reaction evidence="1 7">
        <text>Cleavage of hydrophobic, N-terminal signal or leader sequences from secreted and periplasmic proteins.</text>
        <dbReference type="EC" id="3.4.21.89"/>
    </reaction>
</comment>
<feature type="domain" description="Peptidase S26" evidence="8">
    <location>
        <begin position="9"/>
        <end position="155"/>
    </location>
</feature>
<evidence type="ECO:0000256" key="4">
    <source>
        <dbReference type="ARBA" id="ARBA00019232"/>
    </source>
</evidence>
<evidence type="ECO:0000256" key="7">
    <source>
        <dbReference type="RuleBase" id="RU362042"/>
    </source>
</evidence>
<evidence type="ECO:0000256" key="3">
    <source>
        <dbReference type="ARBA" id="ARBA00013208"/>
    </source>
</evidence>
<evidence type="ECO:0000313" key="10">
    <source>
        <dbReference type="Proteomes" id="UP000265882"/>
    </source>
</evidence>
<dbReference type="InterPro" id="IPR019757">
    <property type="entry name" value="Pept_S26A_signal_pept_1_Lys-AS"/>
</dbReference>
<keyword evidence="5 7" id="KW-0378">Hydrolase</keyword>
<dbReference type="EC" id="3.4.21.89" evidence="3 7"/>
<dbReference type="InterPro" id="IPR019533">
    <property type="entry name" value="Peptidase_S26"/>
</dbReference>
<dbReference type="InterPro" id="IPR019758">
    <property type="entry name" value="Pept_S26A_signal_pept_1_CS"/>
</dbReference>
<evidence type="ECO:0000259" key="8">
    <source>
        <dbReference type="Pfam" id="PF10502"/>
    </source>
</evidence>
<feature type="active site" evidence="6">
    <location>
        <position position="36"/>
    </location>
</feature>
<dbReference type="PROSITE" id="PS00761">
    <property type="entry name" value="SPASE_I_3"/>
    <property type="match status" value="1"/>
</dbReference>
<dbReference type="PANTHER" id="PTHR43390:SF1">
    <property type="entry name" value="CHLOROPLAST PROCESSING PEPTIDASE"/>
    <property type="match status" value="1"/>
</dbReference>
<keyword evidence="7" id="KW-0645">Protease</keyword>
<evidence type="ECO:0000256" key="1">
    <source>
        <dbReference type="ARBA" id="ARBA00000677"/>
    </source>
</evidence>
<gene>
    <name evidence="9" type="primary">lepB</name>
    <name evidence="9" type="ORF">C4520_17645</name>
</gene>
<dbReference type="CDD" id="cd06530">
    <property type="entry name" value="S26_SPase_I"/>
    <property type="match status" value="1"/>
</dbReference>
<dbReference type="Gene3D" id="2.10.109.10">
    <property type="entry name" value="Umud Fragment, subunit A"/>
    <property type="match status" value="1"/>
</dbReference>
<evidence type="ECO:0000256" key="5">
    <source>
        <dbReference type="ARBA" id="ARBA00022801"/>
    </source>
</evidence>
<reference evidence="9 10" key="1">
    <citation type="journal article" date="2017" name="ISME J.">
        <title>Energy and carbon metabolisms in a deep terrestrial subsurface fluid microbial community.</title>
        <authorList>
            <person name="Momper L."/>
            <person name="Jungbluth S.P."/>
            <person name="Lee M.D."/>
            <person name="Amend J.P."/>
        </authorList>
    </citation>
    <scope>NUCLEOTIDE SEQUENCE [LARGE SCALE GENOMIC DNA]</scope>
    <source>
        <strain evidence="9">SURF_5</strain>
    </source>
</reference>
<comment type="caution">
    <text evidence="9">The sequence shown here is derived from an EMBL/GenBank/DDBJ whole genome shotgun (WGS) entry which is preliminary data.</text>
</comment>
<accession>A0A3A4NC44</accession>
<dbReference type="EMBL" id="QZKU01000121">
    <property type="protein sequence ID" value="RJP17082.1"/>
    <property type="molecule type" value="Genomic_DNA"/>
</dbReference>
<evidence type="ECO:0000313" key="9">
    <source>
        <dbReference type="EMBL" id="RJP17082.1"/>
    </source>
</evidence>
<organism evidence="9 10">
    <name type="scientific">Abyssobacteria bacterium (strain SURF_5)</name>
    <dbReference type="NCBI Taxonomy" id="2093360"/>
    <lineage>
        <taxon>Bacteria</taxon>
        <taxon>Pseudomonadati</taxon>
        <taxon>Candidatus Hydrogenedentota</taxon>
        <taxon>Candidatus Abyssobacteria</taxon>
    </lineage>
</organism>
<feature type="active site" evidence="6">
    <location>
        <position position="76"/>
    </location>
</feature>
<dbReference type="PRINTS" id="PR00727">
    <property type="entry name" value="LEADERPTASE"/>
</dbReference>
<proteinExistence type="inferred from homology"/>
<dbReference type="Pfam" id="PF10502">
    <property type="entry name" value="Peptidase_S26"/>
    <property type="match status" value="1"/>
</dbReference>
<protein>
    <recommendedName>
        <fullName evidence="4 7">Signal peptidase I</fullName>
        <ecNumber evidence="3 7">3.4.21.89</ecNumber>
    </recommendedName>
</protein>
<dbReference type="GO" id="GO:0006465">
    <property type="term" value="P:signal peptide processing"/>
    <property type="evidence" value="ECO:0007669"/>
    <property type="project" value="InterPro"/>
</dbReference>
<dbReference type="Proteomes" id="UP000265882">
    <property type="component" value="Unassembled WGS sequence"/>
</dbReference>
<dbReference type="GO" id="GO:0009003">
    <property type="term" value="F:signal peptidase activity"/>
    <property type="evidence" value="ECO:0007669"/>
    <property type="project" value="UniProtKB-EC"/>
</dbReference>
<dbReference type="PANTHER" id="PTHR43390">
    <property type="entry name" value="SIGNAL PEPTIDASE I"/>
    <property type="match status" value="1"/>
</dbReference>
<evidence type="ECO:0000256" key="6">
    <source>
        <dbReference type="PIRSR" id="PIRSR600223-1"/>
    </source>
</evidence>
<sequence>MKKGRLSPWLALAFFALVLYLFDIKQIKFYLVPSESMSPTLKQSDYIAGFAADPEDILRFDIIIFTSGREDDFYVKRVIGMPGETISMFNGYVYINGRLLDEPFVKYRSTDTIVSQRIPENAYFVLGDNRVNSFDSRFLGPIPFALVEAKVKFIYNPINRIGLVN</sequence>
<comment type="subcellular location">
    <subcellularLocation>
        <location evidence="7">Membrane</location>
        <topology evidence="7">Single-pass type II membrane protein</topology>
    </subcellularLocation>
</comment>